<dbReference type="RefSeq" id="XP_007864559.1">
    <property type="nucleotide sequence ID" value="XM_007866368.1"/>
</dbReference>
<keyword evidence="1" id="KW-0560">Oxidoreductase</keyword>
<dbReference type="Gene3D" id="3.40.50.720">
    <property type="entry name" value="NAD(P)-binding Rossmann-like Domain"/>
    <property type="match status" value="1"/>
</dbReference>
<name>S7RVZ8_GLOTA</name>
<dbReference type="HOGENOM" id="CLU_010194_44_6_1"/>
<organism evidence="2 3">
    <name type="scientific">Gloeophyllum trabeum (strain ATCC 11539 / FP-39264 / Madison 617)</name>
    <name type="common">Brown rot fungus</name>
    <dbReference type="NCBI Taxonomy" id="670483"/>
    <lineage>
        <taxon>Eukaryota</taxon>
        <taxon>Fungi</taxon>
        <taxon>Dikarya</taxon>
        <taxon>Basidiomycota</taxon>
        <taxon>Agaricomycotina</taxon>
        <taxon>Agaricomycetes</taxon>
        <taxon>Gloeophyllales</taxon>
        <taxon>Gloeophyllaceae</taxon>
        <taxon>Gloeophyllum</taxon>
    </lineage>
</organism>
<evidence type="ECO:0000313" key="3">
    <source>
        <dbReference type="Proteomes" id="UP000030669"/>
    </source>
</evidence>
<evidence type="ECO:0000313" key="2">
    <source>
        <dbReference type="EMBL" id="EPQ57464.1"/>
    </source>
</evidence>
<reference evidence="2 3" key="1">
    <citation type="journal article" date="2012" name="Science">
        <title>The Paleozoic origin of enzymatic lignin decomposition reconstructed from 31 fungal genomes.</title>
        <authorList>
            <person name="Floudas D."/>
            <person name="Binder M."/>
            <person name="Riley R."/>
            <person name="Barry K."/>
            <person name="Blanchette R.A."/>
            <person name="Henrissat B."/>
            <person name="Martinez A.T."/>
            <person name="Otillar R."/>
            <person name="Spatafora J.W."/>
            <person name="Yadav J.S."/>
            <person name="Aerts A."/>
            <person name="Benoit I."/>
            <person name="Boyd A."/>
            <person name="Carlson A."/>
            <person name="Copeland A."/>
            <person name="Coutinho P.M."/>
            <person name="de Vries R.P."/>
            <person name="Ferreira P."/>
            <person name="Findley K."/>
            <person name="Foster B."/>
            <person name="Gaskell J."/>
            <person name="Glotzer D."/>
            <person name="Gorecki P."/>
            <person name="Heitman J."/>
            <person name="Hesse C."/>
            <person name="Hori C."/>
            <person name="Igarashi K."/>
            <person name="Jurgens J.A."/>
            <person name="Kallen N."/>
            <person name="Kersten P."/>
            <person name="Kohler A."/>
            <person name="Kuees U."/>
            <person name="Kumar T.K.A."/>
            <person name="Kuo A."/>
            <person name="LaButti K."/>
            <person name="Larrondo L.F."/>
            <person name="Lindquist E."/>
            <person name="Ling A."/>
            <person name="Lombard V."/>
            <person name="Lucas S."/>
            <person name="Lundell T."/>
            <person name="Martin R."/>
            <person name="McLaughlin D.J."/>
            <person name="Morgenstern I."/>
            <person name="Morin E."/>
            <person name="Murat C."/>
            <person name="Nagy L.G."/>
            <person name="Nolan M."/>
            <person name="Ohm R.A."/>
            <person name="Patyshakuliyeva A."/>
            <person name="Rokas A."/>
            <person name="Ruiz-Duenas F.J."/>
            <person name="Sabat G."/>
            <person name="Salamov A."/>
            <person name="Samejima M."/>
            <person name="Schmutz J."/>
            <person name="Slot J.C."/>
            <person name="St John F."/>
            <person name="Stenlid J."/>
            <person name="Sun H."/>
            <person name="Sun S."/>
            <person name="Syed K."/>
            <person name="Tsang A."/>
            <person name="Wiebenga A."/>
            <person name="Young D."/>
            <person name="Pisabarro A."/>
            <person name="Eastwood D.C."/>
            <person name="Martin F."/>
            <person name="Cullen D."/>
            <person name="Grigoriev I.V."/>
            <person name="Hibbett D.S."/>
        </authorList>
    </citation>
    <scope>NUCLEOTIDE SEQUENCE [LARGE SCALE GENOMIC DNA]</scope>
    <source>
        <strain evidence="2 3">ATCC 11539</strain>
    </source>
</reference>
<dbReference type="KEGG" id="gtr:GLOTRDRAFT_120629"/>
<dbReference type="Proteomes" id="UP000030669">
    <property type="component" value="Unassembled WGS sequence"/>
</dbReference>
<sequence length="345" mass="37726">MSTMQKIKATLKGDHVFDQTDVSDLQGRTALVTGGTNGIGFEVARGLALSKARVLLLSRKADKGEEAIEKIRKESNPTADIEFIECDLGNLKQVKEVADRIREKEPRLDLLIADAGIGVNKFDVTVDGYDRHFAVNHLGHYLLINRLLPLVRKTAAIPDAPTPRIILVASERHHSAPSDVKFASEEEITEKGASLGPNNLYARSKLATILFTKFGLVQRVLVPNGDRIIAFATHPGPVATDQPKQLEEAYGKVLGGIMKNLVVPFMRDPEQGSLSTLWAATSPGIEQKEWSGLYFTNPGEVGKESKLADDGEVGKNLWELSERMVTKAVGPDALLPWNEGVVTKF</sequence>
<dbReference type="PRINTS" id="PR00081">
    <property type="entry name" value="GDHRDH"/>
</dbReference>
<dbReference type="InterPro" id="IPR036291">
    <property type="entry name" value="NAD(P)-bd_dom_sf"/>
</dbReference>
<dbReference type="InterPro" id="IPR002347">
    <property type="entry name" value="SDR_fam"/>
</dbReference>
<protein>
    <submittedName>
        <fullName evidence="2">Short chain dehydrogenase/reductase family protein</fullName>
    </submittedName>
</protein>
<gene>
    <name evidence="2" type="ORF">GLOTRDRAFT_120629</name>
</gene>
<proteinExistence type="predicted"/>
<evidence type="ECO:0000256" key="1">
    <source>
        <dbReference type="ARBA" id="ARBA00023002"/>
    </source>
</evidence>
<dbReference type="GeneID" id="19300662"/>
<keyword evidence="3" id="KW-1185">Reference proteome</keyword>
<dbReference type="GO" id="GO:0016491">
    <property type="term" value="F:oxidoreductase activity"/>
    <property type="evidence" value="ECO:0007669"/>
    <property type="project" value="UniProtKB-KW"/>
</dbReference>
<dbReference type="eggNOG" id="KOG1208">
    <property type="taxonomic scope" value="Eukaryota"/>
</dbReference>
<dbReference type="OrthoDB" id="191139at2759"/>
<dbReference type="Pfam" id="PF00106">
    <property type="entry name" value="adh_short"/>
    <property type="match status" value="1"/>
</dbReference>
<dbReference type="OMA" id="YESTMAV"/>
<accession>S7RVZ8</accession>
<dbReference type="PANTHER" id="PTHR43157">
    <property type="entry name" value="PHOSPHATIDYLINOSITOL-GLYCAN BIOSYNTHESIS CLASS F PROTEIN-RELATED"/>
    <property type="match status" value="1"/>
</dbReference>
<dbReference type="EMBL" id="KB469299">
    <property type="protein sequence ID" value="EPQ57464.1"/>
    <property type="molecule type" value="Genomic_DNA"/>
</dbReference>
<dbReference type="AlphaFoldDB" id="S7RVZ8"/>
<dbReference type="PANTHER" id="PTHR43157:SF31">
    <property type="entry name" value="PHOSPHATIDYLINOSITOL-GLYCAN BIOSYNTHESIS CLASS F PROTEIN"/>
    <property type="match status" value="1"/>
</dbReference>
<dbReference type="SUPFAM" id="SSF51735">
    <property type="entry name" value="NAD(P)-binding Rossmann-fold domains"/>
    <property type="match status" value="1"/>
</dbReference>
<dbReference type="CDD" id="cd05327">
    <property type="entry name" value="retinol-DH_like_SDR_c_like"/>
    <property type="match status" value="1"/>
</dbReference>